<protein>
    <submittedName>
        <fullName evidence="1">Uncharacterized protein</fullName>
    </submittedName>
</protein>
<dbReference type="Proteomes" id="UP000295719">
    <property type="component" value="Unassembled WGS sequence"/>
</dbReference>
<evidence type="ECO:0000313" key="1">
    <source>
        <dbReference type="EMBL" id="TCV95585.1"/>
    </source>
</evidence>
<reference evidence="1 2" key="1">
    <citation type="submission" date="2019-03" db="EMBL/GenBank/DDBJ databases">
        <title>Genomic Encyclopedia of Type Strains, Phase IV (KMG-IV): sequencing the most valuable type-strain genomes for metagenomic binning, comparative biology and taxonomic classification.</title>
        <authorList>
            <person name="Goeker M."/>
        </authorList>
    </citation>
    <scope>NUCLEOTIDE SEQUENCE [LARGE SCALE GENOMIC DNA]</scope>
    <source>
        <strain evidence="1 2">DSM 19580</strain>
    </source>
</reference>
<accession>A0A4R3YRI9</accession>
<keyword evidence="2" id="KW-1185">Reference proteome</keyword>
<comment type="caution">
    <text evidence="1">The sequence shown here is derived from an EMBL/GenBank/DDBJ whole genome shotgun (WGS) entry which is preliminary data.</text>
</comment>
<gene>
    <name evidence="1" type="ORF">EDC52_105188</name>
</gene>
<proteinExistence type="predicted"/>
<organism evidence="1 2">
    <name type="scientific">Biostraticola tofi</name>
    <dbReference type="NCBI Taxonomy" id="466109"/>
    <lineage>
        <taxon>Bacteria</taxon>
        <taxon>Pseudomonadati</taxon>
        <taxon>Pseudomonadota</taxon>
        <taxon>Gammaproteobacteria</taxon>
        <taxon>Enterobacterales</taxon>
        <taxon>Bruguierivoracaceae</taxon>
        <taxon>Biostraticola</taxon>
    </lineage>
</organism>
<name>A0A4R3YRI9_9GAMM</name>
<sequence length="48" mass="5705">MSYFLNFIPLILAKGIHYPTRFVGRETMEIRNEAIQRRIISQQARDPL</sequence>
<dbReference type="EMBL" id="SMCR01000005">
    <property type="protein sequence ID" value="TCV95585.1"/>
    <property type="molecule type" value="Genomic_DNA"/>
</dbReference>
<evidence type="ECO:0000313" key="2">
    <source>
        <dbReference type="Proteomes" id="UP000295719"/>
    </source>
</evidence>
<dbReference type="AlphaFoldDB" id="A0A4R3YRI9"/>